<dbReference type="Proteomes" id="UP000299102">
    <property type="component" value="Unassembled WGS sequence"/>
</dbReference>
<feature type="region of interest" description="Disordered" evidence="1">
    <location>
        <begin position="1"/>
        <end position="55"/>
    </location>
</feature>
<accession>A0A4C1U5X4</accession>
<sequence>MRRSSGAHQICSALATSAGQLRRGAPPLNKNRPSARHPSRPRPRRPAPSRPLHPSSVTGAMCLMQLLFLFKYTSRMYRTVALTPVTYHRSRPMHAPVRRSPNNLFRLTFMDFLCIERSKRRYRSLPLNTRAGGRTRDGAGGGGS</sequence>
<keyword evidence="3" id="KW-1185">Reference proteome</keyword>
<comment type="caution">
    <text evidence="2">The sequence shown here is derived from an EMBL/GenBank/DDBJ whole genome shotgun (WGS) entry which is preliminary data.</text>
</comment>
<name>A0A4C1U5X4_EUMVA</name>
<evidence type="ECO:0000313" key="3">
    <source>
        <dbReference type="Proteomes" id="UP000299102"/>
    </source>
</evidence>
<dbReference type="EMBL" id="BGZK01000128">
    <property type="protein sequence ID" value="GBP21384.1"/>
    <property type="molecule type" value="Genomic_DNA"/>
</dbReference>
<proteinExistence type="predicted"/>
<evidence type="ECO:0000313" key="2">
    <source>
        <dbReference type="EMBL" id="GBP21384.1"/>
    </source>
</evidence>
<gene>
    <name evidence="2" type="ORF">EVAR_11985_1</name>
</gene>
<feature type="compositionally biased region" description="Basic residues" evidence="1">
    <location>
        <begin position="33"/>
        <end position="47"/>
    </location>
</feature>
<organism evidence="2 3">
    <name type="scientific">Eumeta variegata</name>
    <name type="common">Bagworm moth</name>
    <name type="synonym">Eumeta japonica</name>
    <dbReference type="NCBI Taxonomy" id="151549"/>
    <lineage>
        <taxon>Eukaryota</taxon>
        <taxon>Metazoa</taxon>
        <taxon>Ecdysozoa</taxon>
        <taxon>Arthropoda</taxon>
        <taxon>Hexapoda</taxon>
        <taxon>Insecta</taxon>
        <taxon>Pterygota</taxon>
        <taxon>Neoptera</taxon>
        <taxon>Endopterygota</taxon>
        <taxon>Lepidoptera</taxon>
        <taxon>Glossata</taxon>
        <taxon>Ditrysia</taxon>
        <taxon>Tineoidea</taxon>
        <taxon>Psychidae</taxon>
        <taxon>Oiketicinae</taxon>
        <taxon>Eumeta</taxon>
    </lineage>
</organism>
<evidence type="ECO:0000256" key="1">
    <source>
        <dbReference type="SAM" id="MobiDB-lite"/>
    </source>
</evidence>
<protein>
    <submittedName>
        <fullName evidence="2">Uncharacterized protein</fullName>
    </submittedName>
</protein>
<reference evidence="2 3" key="1">
    <citation type="journal article" date="2019" name="Commun. Biol.">
        <title>The bagworm genome reveals a unique fibroin gene that provides high tensile strength.</title>
        <authorList>
            <person name="Kono N."/>
            <person name="Nakamura H."/>
            <person name="Ohtoshi R."/>
            <person name="Tomita M."/>
            <person name="Numata K."/>
            <person name="Arakawa K."/>
        </authorList>
    </citation>
    <scope>NUCLEOTIDE SEQUENCE [LARGE SCALE GENOMIC DNA]</scope>
</reference>
<dbReference type="AlphaFoldDB" id="A0A4C1U5X4"/>